<organism evidence="1 2">
    <name type="scientific">Arthrobacter zhangbolii</name>
    <dbReference type="NCBI Taxonomy" id="2886936"/>
    <lineage>
        <taxon>Bacteria</taxon>
        <taxon>Bacillati</taxon>
        <taxon>Actinomycetota</taxon>
        <taxon>Actinomycetes</taxon>
        <taxon>Micrococcales</taxon>
        <taxon>Micrococcaceae</taxon>
        <taxon>Arthrobacter</taxon>
    </lineage>
</organism>
<keyword evidence="2" id="KW-1185">Reference proteome</keyword>
<proteinExistence type="predicted"/>
<reference evidence="1 2" key="1">
    <citation type="submission" date="2022-04" db="EMBL/GenBank/DDBJ databases">
        <title>Novel species in genus Arthrobacter.</title>
        <authorList>
            <person name="Liu Y."/>
        </authorList>
    </citation>
    <scope>NUCLEOTIDE SEQUENCE [LARGE SCALE GENOMIC DNA]</scope>
    <source>
        <strain evidence="2">zg-Y462</strain>
    </source>
</reference>
<dbReference type="Proteomes" id="UP000829758">
    <property type="component" value="Chromosome"/>
</dbReference>
<gene>
    <name evidence="1" type="ORF">MUK71_03790</name>
</gene>
<dbReference type="RefSeq" id="WP_244802820.1">
    <property type="nucleotide sequence ID" value="NZ_CP094984.1"/>
</dbReference>
<evidence type="ECO:0000313" key="1">
    <source>
        <dbReference type="EMBL" id="UON92776.1"/>
    </source>
</evidence>
<sequence>MLWTVVVGEGEAAVVLGEEDGEAFAEVVDGVGVGLAVACFTVCVEPAELQALLAICVTVGVGDGEGDDAVLVGEGVAAACSISPPPQPVRTTTALSATAPKANGLVRREEEMCSVIEAMRTPGKAGIGPPWTEKRKSMRMHRGTRYRTCGGPVDQGSPVVLS</sequence>
<evidence type="ECO:0000313" key="2">
    <source>
        <dbReference type="Proteomes" id="UP000829758"/>
    </source>
</evidence>
<protein>
    <submittedName>
        <fullName evidence="1">Uncharacterized protein</fullName>
    </submittedName>
</protein>
<accession>A0ABY4DL31</accession>
<dbReference type="EMBL" id="CP094984">
    <property type="protein sequence ID" value="UON92776.1"/>
    <property type="molecule type" value="Genomic_DNA"/>
</dbReference>
<name>A0ABY4DL31_9MICC</name>